<evidence type="ECO:0000313" key="1">
    <source>
        <dbReference type="EMBL" id="RDY22873.1"/>
    </source>
</evidence>
<dbReference type="Proteomes" id="UP000243494">
    <property type="component" value="Unassembled WGS sequence"/>
</dbReference>
<dbReference type="EMBL" id="NOJZ02000024">
    <property type="protein sequence ID" value="RDY22873.1"/>
    <property type="molecule type" value="Genomic_DNA"/>
</dbReference>
<dbReference type="AlphaFoldDB" id="A0A371IQY4"/>
<keyword evidence="2" id="KW-1185">Reference proteome</keyword>
<protein>
    <recommendedName>
        <fullName evidence="3">Phage head morphogenesis domain-containing protein</fullName>
    </recommendedName>
</protein>
<accession>A0A371IQY4</accession>
<organism evidence="1 2">
    <name type="scientific">Romboutsia maritimum</name>
    <dbReference type="NCBI Taxonomy" id="2020948"/>
    <lineage>
        <taxon>Bacteria</taxon>
        <taxon>Bacillati</taxon>
        <taxon>Bacillota</taxon>
        <taxon>Clostridia</taxon>
        <taxon>Peptostreptococcales</taxon>
        <taxon>Peptostreptococcaceae</taxon>
        <taxon>Romboutsia</taxon>
    </lineage>
</organism>
<sequence length="451" mass="53268">MAIDSFNKLMKDVENKRNKSMSSVSKKVRKLYKDIANDYLKELSRANKNSLRERYLEDSIKYLQQRYDAIGEKLEAEIASNIDIIIKETTDTQLSFFSSLCVDLKPHFTDMFTKIHEDVLRDVISGEMYKDKINLSKRIWKDIDKTKGDLEYVLSRGLAEKKGTYEIAKDLEKYVNPKVKKDYEWSKIYPKSKKTIDYNAYRLANTYINHAYQYAAKKSCSKNPYITGMKWLSGHGSRVCPICSDRDGQIYLPKDIPLDHANGRCSFTYVTEKDLEDIGAELRSWIDGEENEKLDNWFKKYGIEFLNNDKDVDKWEGEEYNESNTDVEKFIRKDFSKMGRYYKKCSDSLTRKWYKWNDENIPNLIDNYESMELQAKQAHRLRNIYRTHARELMKDQELRKKLDKEKPNISFEDLVDSKMKRKNKSREEAIEDILKTATKTNQEVNKSLGLE</sequence>
<comment type="caution">
    <text evidence="1">The sequence shown here is derived from an EMBL/GenBank/DDBJ whole genome shotgun (WGS) entry which is preliminary data.</text>
</comment>
<gene>
    <name evidence="1" type="ORF">CHF27_011175</name>
</gene>
<evidence type="ECO:0008006" key="3">
    <source>
        <dbReference type="Google" id="ProtNLM"/>
    </source>
</evidence>
<name>A0A371IQY4_9FIRM</name>
<evidence type="ECO:0000313" key="2">
    <source>
        <dbReference type="Proteomes" id="UP000243494"/>
    </source>
</evidence>
<dbReference type="RefSeq" id="WP_095405381.1">
    <property type="nucleotide sequence ID" value="NZ_NOJZ02000024.1"/>
</dbReference>
<proteinExistence type="predicted"/>
<dbReference type="OrthoDB" id="1752197at2"/>
<reference evidence="1 2" key="1">
    <citation type="journal article" date="2017" name="Genome Announc.">
        <title>Draft Genome Sequence of Romboutsia maritimum sp. nov. Strain CCRI-22766(T), Isolated from Coastal Estuarine Mud.</title>
        <authorList>
            <person name="Maheux A.F."/>
            <person name="Boudreau D.K."/>
            <person name="Berube E."/>
            <person name="Boissinot M."/>
            <person name="Raymond F."/>
            <person name="Brodeur S."/>
            <person name="Corbeil J."/>
            <person name="Brightwell G."/>
            <person name="Broda D."/>
            <person name="Omar R.F."/>
            <person name="Bergeron M.G."/>
        </authorList>
    </citation>
    <scope>NUCLEOTIDE SEQUENCE [LARGE SCALE GENOMIC DNA]</scope>
    <source>
        <strain evidence="1 2">CCRI-22766</strain>
    </source>
</reference>